<sequence>MTFPIHHLSFLFLVVALFLPRIALLVTYLENGLLEFHLTGLLPPIMWLILPRVLVLYIIYLDQGTSGWFFLHLLALVLAFSGGGTYYKGRGRRRDR</sequence>
<organism evidence="2 3">
    <name type="scientific">Granulicella sibirica</name>
    <dbReference type="NCBI Taxonomy" id="2479048"/>
    <lineage>
        <taxon>Bacteria</taxon>
        <taxon>Pseudomonadati</taxon>
        <taxon>Acidobacteriota</taxon>
        <taxon>Terriglobia</taxon>
        <taxon>Terriglobales</taxon>
        <taxon>Acidobacteriaceae</taxon>
        <taxon>Granulicella</taxon>
    </lineage>
</organism>
<comment type="caution">
    <text evidence="2">The sequence shown here is derived from an EMBL/GenBank/DDBJ whole genome shotgun (WGS) entry which is preliminary data.</text>
</comment>
<keyword evidence="3" id="KW-1185">Reference proteome</keyword>
<evidence type="ECO:0000313" key="3">
    <source>
        <dbReference type="Proteomes" id="UP000289437"/>
    </source>
</evidence>
<reference evidence="2 3" key="1">
    <citation type="submission" date="2018-11" db="EMBL/GenBank/DDBJ databases">
        <authorList>
            <person name="Mardanov A.V."/>
            <person name="Ravin N.V."/>
            <person name="Dedysh S.N."/>
        </authorList>
    </citation>
    <scope>NUCLEOTIDE SEQUENCE [LARGE SCALE GENOMIC DNA]</scope>
    <source>
        <strain evidence="2 3">AF10</strain>
    </source>
</reference>
<keyword evidence="1" id="KW-0472">Membrane</keyword>
<name>A0A4Q0SYK1_9BACT</name>
<dbReference type="AlphaFoldDB" id="A0A4Q0SYK1"/>
<accession>A0A4Q0SYK1</accession>
<keyword evidence="1" id="KW-1133">Transmembrane helix</keyword>
<protein>
    <submittedName>
        <fullName evidence="2">Uncharacterized protein</fullName>
    </submittedName>
</protein>
<feature type="transmembrane region" description="Helical" evidence="1">
    <location>
        <begin position="6"/>
        <end position="29"/>
    </location>
</feature>
<feature type="transmembrane region" description="Helical" evidence="1">
    <location>
        <begin position="67"/>
        <end position="87"/>
    </location>
</feature>
<feature type="transmembrane region" description="Helical" evidence="1">
    <location>
        <begin position="41"/>
        <end position="61"/>
    </location>
</feature>
<dbReference type="EMBL" id="RDSM01000003">
    <property type="protein sequence ID" value="RXH55060.1"/>
    <property type="molecule type" value="Genomic_DNA"/>
</dbReference>
<reference evidence="3" key="2">
    <citation type="submission" date="2019-02" db="EMBL/GenBank/DDBJ databases">
        <title>Granulicella sibirica sp. nov., a psychrotolerant acidobacterium isolated from an organic soil layer in forested tundra, West Siberia.</title>
        <authorList>
            <person name="Oshkin I.Y."/>
            <person name="Kulichevskaya I.S."/>
            <person name="Rijpstra W.I.C."/>
            <person name="Sinninghe Damste J.S."/>
            <person name="Rakitin A.L."/>
            <person name="Ravin N.V."/>
            <person name="Dedysh S.N."/>
        </authorList>
    </citation>
    <scope>NUCLEOTIDE SEQUENCE [LARGE SCALE GENOMIC DNA]</scope>
    <source>
        <strain evidence="3">AF10</strain>
    </source>
</reference>
<evidence type="ECO:0000313" key="2">
    <source>
        <dbReference type="EMBL" id="RXH55060.1"/>
    </source>
</evidence>
<dbReference type="Proteomes" id="UP000289437">
    <property type="component" value="Unassembled WGS sequence"/>
</dbReference>
<proteinExistence type="predicted"/>
<dbReference type="RefSeq" id="WP_128914739.1">
    <property type="nucleotide sequence ID" value="NZ_RDSM01000003.1"/>
</dbReference>
<gene>
    <name evidence="2" type="ORF">GRAN_4164</name>
</gene>
<evidence type="ECO:0000256" key="1">
    <source>
        <dbReference type="SAM" id="Phobius"/>
    </source>
</evidence>
<dbReference type="OrthoDB" id="120771at2"/>
<keyword evidence="1" id="KW-0812">Transmembrane</keyword>